<dbReference type="Gene3D" id="1.10.287.1490">
    <property type="match status" value="1"/>
</dbReference>
<dbReference type="Proteomes" id="UP001217089">
    <property type="component" value="Unassembled WGS sequence"/>
</dbReference>
<dbReference type="EMBL" id="JARBDR010000018">
    <property type="protein sequence ID" value="KAJ8322161.1"/>
    <property type="molecule type" value="Genomic_DNA"/>
</dbReference>
<feature type="compositionally biased region" description="Basic and acidic residues" evidence="2">
    <location>
        <begin position="385"/>
        <end position="440"/>
    </location>
</feature>
<protein>
    <submittedName>
        <fullName evidence="3">Uncharacterized protein</fullName>
    </submittedName>
</protein>
<accession>A0ABQ9FY49</accession>
<feature type="compositionally biased region" description="Basic and acidic residues" evidence="2">
    <location>
        <begin position="219"/>
        <end position="239"/>
    </location>
</feature>
<comment type="caution">
    <text evidence="3">The sequence shown here is derived from an EMBL/GenBank/DDBJ whole genome shotgun (WGS) entry which is preliminary data.</text>
</comment>
<keyword evidence="4" id="KW-1185">Reference proteome</keyword>
<evidence type="ECO:0000313" key="3">
    <source>
        <dbReference type="EMBL" id="KAJ8322161.1"/>
    </source>
</evidence>
<feature type="region of interest" description="Disordered" evidence="2">
    <location>
        <begin position="47"/>
        <end position="477"/>
    </location>
</feature>
<feature type="compositionally biased region" description="Basic and acidic residues" evidence="2">
    <location>
        <begin position="54"/>
        <end position="98"/>
    </location>
</feature>
<feature type="compositionally biased region" description="Basic and acidic residues" evidence="2">
    <location>
        <begin position="287"/>
        <end position="296"/>
    </location>
</feature>
<feature type="compositionally biased region" description="Basic and acidic residues" evidence="2">
    <location>
        <begin position="125"/>
        <end position="134"/>
    </location>
</feature>
<name>A0ABQ9FY49_TEGGR</name>
<evidence type="ECO:0000313" key="4">
    <source>
        <dbReference type="Proteomes" id="UP001217089"/>
    </source>
</evidence>
<evidence type="ECO:0000256" key="1">
    <source>
        <dbReference type="SAM" id="Coils"/>
    </source>
</evidence>
<feature type="coiled-coil region" evidence="1">
    <location>
        <begin position="478"/>
        <end position="758"/>
    </location>
</feature>
<feature type="compositionally biased region" description="Basic and acidic residues" evidence="2">
    <location>
        <begin position="147"/>
        <end position="157"/>
    </location>
</feature>
<sequence length="816" mass="92784">MKLIINMSAKEKENVICPVCTSFEPQTWRKNLCKNCFHELDEHNDEAGEVNNETDNKKVDITQSDKNKNVIADKDKRKSLIEEKDQKKSLTDIKDKTNSKKATPEVPAKTSPQSSSKINENVAQKSKENLDQKQKSFLQKSPAGKLDLLKSENKVSDKNAPSSGLKGSDNLDQKQKLSTSKTPGKLDLTKSSFDKMSQGTSNVTSRDDPKKQTTLGDKNTSKDTADTKLGQKFETDKKPSSASVLSKSKITDSKSSSSQEAEKTASSNQNKKATDVKDPSKSVTPDSKFKKDDKASKVKQFAKSFSFSPGDDADDSRFNSLDRKKTKDKPVSPLTPPLSSTESKTGIKCQFPAKDEKAASGGSGVDKINTGSSATGSINKNDSGLPERKNVDLTKNKDFEKDLNKFSSLSKDKGEKDKKDSGTSEKIGRNIDKLFNKPDNNKNVWKLPSKGGSINLNKDEFEKSKRNSLSDVELSEEGTKIDQELEKLKSSLSEMEKKCKTLEEENKKLKHGLTEKEQHEKQLKLQKSDVENAIKGLQNQLSSMESRCSKLDTDNATLIDKLKQQHEQQEKMSTTMNAEEMKLMEEQVQKSENDCLDLNEENEILKQEIQDLKAEMDEMYDNFRDQEAEEFRELQRDLEITSKNCRVLQFKLRKAERKSEQVEKDRDQIEEKLKMLQSSFNSEDARSHIESLEEELRMAKEVSVRLHDQLDLIEDKSNKMDEENQHLTRLLEMSDKKQFRLEMEIDKLRDQIMDMREKMKDKSQPTTPSDDITERKYFEGLLTNFNILTSKLAYTTEEVRPLVYNTKQKYEEDGEK</sequence>
<feature type="compositionally biased region" description="Polar residues" evidence="2">
    <location>
        <begin position="189"/>
        <end position="204"/>
    </location>
</feature>
<reference evidence="3 4" key="1">
    <citation type="submission" date="2022-12" db="EMBL/GenBank/DDBJ databases">
        <title>Chromosome-level genome of Tegillarca granosa.</title>
        <authorList>
            <person name="Kim J."/>
        </authorList>
    </citation>
    <scope>NUCLEOTIDE SEQUENCE [LARGE SCALE GENOMIC DNA]</scope>
    <source>
        <strain evidence="3">Teg-2019</strain>
        <tissue evidence="3">Adductor muscle</tissue>
    </source>
</reference>
<organism evidence="3 4">
    <name type="scientific">Tegillarca granosa</name>
    <name type="common">Malaysian cockle</name>
    <name type="synonym">Anadara granosa</name>
    <dbReference type="NCBI Taxonomy" id="220873"/>
    <lineage>
        <taxon>Eukaryota</taxon>
        <taxon>Metazoa</taxon>
        <taxon>Spiralia</taxon>
        <taxon>Lophotrochozoa</taxon>
        <taxon>Mollusca</taxon>
        <taxon>Bivalvia</taxon>
        <taxon>Autobranchia</taxon>
        <taxon>Pteriomorphia</taxon>
        <taxon>Arcoida</taxon>
        <taxon>Arcoidea</taxon>
        <taxon>Arcidae</taxon>
        <taxon>Tegillarca</taxon>
    </lineage>
</organism>
<gene>
    <name evidence="3" type="ORF">KUTeg_000632</name>
</gene>
<feature type="compositionally biased region" description="Basic and acidic residues" evidence="2">
    <location>
        <begin position="315"/>
        <end position="330"/>
    </location>
</feature>
<keyword evidence="1" id="KW-0175">Coiled coil</keyword>
<evidence type="ECO:0000256" key="2">
    <source>
        <dbReference type="SAM" id="MobiDB-lite"/>
    </source>
</evidence>
<dbReference type="PANTHER" id="PTHR15742:SF5">
    <property type="entry name" value="GIRDIN"/>
    <property type="match status" value="1"/>
</dbReference>
<feature type="compositionally biased region" description="Polar residues" evidence="2">
    <location>
        <begin position="110"/>
        <end position="124"/>
    </location>
</feature>
<feature type="compositionally biased region" description="Polar residues" evidence="2">
    <location>
        <begin position="369"/>
        <end position="382"/>
    </location>
</feature>
<dbReference type="InterPro" id="IPR049885">
    <property type="entry name" value="MTCL1-3"/>
</dbReference>
<proteinExistence type="predicted"/>
<dbReference type="PANTHER" id="PTHR15742">
    <property type="entry name" value="GIRDIN"/>
    <property type="match status" value="1"/>
</dbReference>